<organism evidence="3 4">
    <name type="scientific">Ectocarpus siliculosus</name>
    <name type="common">Brown alga</name>
    <name type="synonym">Conferva siliculosa</name>
    <dbReference type="NCBI Taxonomy" id="2880"/>
    <lineage>
        <taxon>Eukaryota</taxon>
        <taxon>Sar</taxon>
        <taxon>Stramenopiles</taxon>
        <taxon>Ochrophyta</taxon>
        <taxon>PX clade</taxon>
        <taxon>Phaeophyceae</taxon>
        <taxon>Ectocarpales</taxon>
        <taxon>Ectocarpaceae</taxon>
        <taxon>Ectocarpus</taxon>
    </lineage>
</organism>
<dbReference type="AlphaFoldDB" id="D7FJ71"/>
<feature type="chain" id="PRO_5003095234" evidence="2">
    <location>
        <begin position="19"/>
        <end position="129"/>
    </location>
</feature>
<proteinExistence type="predicted"/>
<evidence type="ECO:0000313" key="4">
    <source>
        <dbReference type="Proteomes" id="UP000002630"/>
    </source>
</evidence>
<feature type="region of interest" description="Disordered" evidence="1">
    <location>
        <begin position="58"/>
        <end position="129"/>
    </location>
</feature>
<dbReference type="OrthoDB" id="10484489at2759"/>
<feature type="signal peptide" evidence="2">
    <location>
        <begin position="1"/>
        <end position="18"/>
    </location>
</feature>
<evidence type="ECO:0000256" key="2">
    <source>
        <dbReference type="SAM" id="SignalP"/>
    </source>
</evidence>
<protein>
    <submittedName>
        <fullName evidence="3">Uncharacterized protein</fullName>
    </submittedName>
</protein>
<keyword evidence="2" id="KW-0732">Signal</keyword>
<feature type="compositionally biased region" description="Gly residues" evidence="1">
    <location>
        <begin position="86"/>
        <end position="98"/>
    </location>
</feature>
<sequence>MVPRSLLLLGVVAPFVLGNDINALKSAAAQDVNQQAADATGAVETFGAKLHRHLSPANWLKNAGPTGIDADGNRRLSWNYGHGSSDSGGGSSDSGGGSRDSSGDGSSDSGSSSDSGDEPGPSHDSGGGK</sequence>
<dbReference type="EMBL" id="FN649729">
    <property type="protein sequence ID" value="CBJ28981.1"/>
    <property type="molecule type" value="Genomic_DNA"/>
</dbReference>
<gene>
    <name evidence="3" type="ORF">Esi_0127_0068</name>
</gene>
<evidence type="ECO:0000256" key="1">
    <source>
        <dbReference type="SAM" id="MobiDB-lite"/>
    </source>
</evidence>
<name>D7FJ71_ECTSI</name>
<dbReference type="EMBL" id="FN647916">
    <property type="protein sequence ID" value="CBJ28981.1"/>
    <property type="molecule type" value="Genomic_DNA"/>
</dbReference>
<reference evidence="3 4" key="1">
    <citation type="journal article" date="2010" name="Nature">
        <title>The Ectocarpus genome and the independent evolution of multicellularity in brown algae.</title>
        <authorList>
            <person name="Cock J.M."/>
            <person name="Sterck L."/>
            <person name="Rouze P."/>
            <person name="Scornet D."/>
            <person name="Allen A.E."/>
            <person name="Amoutzias G."/>
            <person name="Anthouard V."/>
            <person name="Artiguenave F."/>
            <person name="Aury J.M."/>
            <person name="Badger J.H."/>
            <person name="Beszteri B."/>
            <person name="Billiau K."/>
            <person name="Bonnet E."/>
            <person name="Bothwell J.H."/>
            <person name="Bowler C."/>
            <person name="Boyen C."/>
            <person name="Brownlee C."/>
            <person name="Carrano C.J."/>
            <person name="Charrier B."/>
            <person name="Cho G.Y."/>
            <person name="Coelho S.M."/>
            <person name="Collen J."/>
            <person name="Corre E."/>
            <person name="Da Silva C."/>
            <person name="Delage L."/>
            <person name="Delaroque N."/>
            <person name="Dittami S.M."/>
            <person name="Doulbeau S."/>
            <person name="Elias M."/>
            <person name="Farnham G."/>
            <person name="Gachon C.M."/>
            <person name="Gschloessl B."/>
            <person name="Heesch S."/>
            <person name="Jabbari K."/>
            <person name="Jubin C."/>
            <person name="Kawai H."/>
            <person name="Kimura K."/>
            <person name="Kloareg B."/>
            <person name="Kupper F.C."/>
            <person name="Lang D."/>
            <person name="Le Bail A."/>
            <person name="Leblanc C."/>
            <person name="Lerouge P."/>
            <person name="Lohr M."/>
            <person name="Lopez P.J."/>
            <person name="Martens C."/>
            <person name="Maumus F."/>
            <person name="Michel G."/>
            <person name="Miranda-Saavedra D."/>
            <person name="Morales J."/>
            <person name="Moreau H."/>
            <person name="Motomura T."/>
            <person name="Nagasato C."/>
            <person name="Napoli C.A."/>
            <person name="Nelson D.R."/>
            <person name="Nyvall-Collen P."/>
            <person name="Peters A.F."/>
            <person name="Pommier C."/>
            <person name="Potin P."/>
            <person name="Poulain J."/>
            <person name="Quesneville H."/>
            <person name="Read B."/>
            <person name="Rensing S.A."/>
            <person name="Ritter A."/>
            <person name="Rousvoal S."/>
            <person name="Samanta M."/>
            <person name="Samson G."/>
            <person name="Schroeder D.C."/>
            <person name="Segurens B."/>
            <person name="Strittmatter M."/>
            <person name="Tonon T."/>
            <person name="Tregear J.W."/>
            <person name="Valentin K."/>
            <person name="von Dassow P."/>
            <person name="Yamagishi T."/>
            <person name="Van de Peer Y."/>
            <person name="Wincker P."/>
        </authorList>
    </citation>
    <scope>NUCLEOTIDE SEQUENCE [LARGE SCALE GENOMIC DNA]</scope>
    <source>
        <strain evidence="4">Ec32 / CCAP1310/4</strain>
    </source>
</reference>
<keyword evidence="4" id="KW-1185">Reference proteome</keyword>
<accession>D7FJ71</accession>
<dbReference type="InParanoid" id="D7FJ71"/>
<feature type="compositionally biased region" description="Low complexity" evidence="1">
    <location>
        <begin position="99"/>
        <end position="129"/>
    </location>
</feature>
<dbReference type="Proteomes" id="UP000002630">
    <property type="component" value="Linkage Group LG04"/>
</dbReference>
<evidence type="ECO:0000313" key="3">
    <source>
        <dbReference type="EMBL" id="CBJ28981.1"/>
    </source>
</evidence>